<dbReference type="InterPro" id="IPR011991">
    <property type="entry name" value="ArsR-like_HTH"/>
</dbReference>
<sequence length="113" mass="12142">MDISDYANVFKALSEPVRLRIVCLLLESGELCVCDIVAVLGVSQSVVSRHLAYLRNSGLVVTRREGVWVYYQLLQTAGFVAGLLALIQTEAASAPAVRGDLRTLAEKEGAGCC</sequence>
<dbReference type="Pfam" id="PF01022">
    <property type="entry name" value="HTH_5"/>
    <property type="match status" value="1"/>
</dbReference>
<evidence type="ECO:0000259" key="4">
    <source>
        <dbReference type="PROSITE" id="PS50987"/>
    </source>
</evidence>
<keyword evidence="1" id="KW-0805">Transcription regulation</keyword>
<dbReference type="NCBIfam" id="NF033788">
    <property type="entry name" value="HTH_metalloreg"/>
    <property type="match status" value="1"/>
</dbReference>
<keyword evidence="2" id="KW-0238">DNA-binding</keyword>
<evidence type="ECO:0000256" key="2">
    <source>
        <dbReference type="ARBA" id="ARBA00023125"/>
    </source>
</evidence>
<dbReference type="GO" id="GO:0003677">
    <property type="term" value="F:DNA binding"/>
    <property type="evidence" value="ECO:0007669"/>
    <property type="project" value="UniProtKB-KW"/>
</dbReference>
<organism evidence="5 6">
    <name type="scientific">Pseudomaricurvus hydrocarbonicus</name>
    <dbReference type="NCBI Taxonomy" id="1470433"/>
    <lineage>
        <taxon>Bacteria</taxon>
        <taxon>Pseudomonadati</taxon>
        <taxon>Pseudomonadota</taxon>
        <taxon>Gammaproteobacteria</taxon>
        <taxon>Cellvibrionales</taxon>
        <taxon>Cellvibrionaceae</taxon>
        <taxon>Pseudomaricurvus</taxon>
    </lineage>
</organism>
<accession>A0A9E5JSZ4</accession>
<dbReference type="PROSITE" id="PS50987">
    <property type="entry name" value="HTH_ARSR_2"/>
    <property type="match status" value="1"/>
</dbReference>
<dbReference type="InterPro" id="IPR018334">
    <property type="entry name" value="ArsR_HTH"/>
</dbReference>
<dbReference type="AlphaFoldDB" id="A0A9E5JSZ4"/>
<proteinExistence type="predicted"/>
<evidence type="ECO:0000313" key="6">
    <source>
        <dbReference type="Proteomes" id="UP000787472"/>
    </source>
</evidence>
<name>A0A9E5JSZ4_9GAMM</name>
<dbReference type="InterPro" id="IPR036388">
    <property type="entry name" value="WH-like_DNA-bd_sf"/>
</dbReference>
<evidence type="ECO:0000256" key="1">
    <source>
        <dbReference type="ARBA" id="ARBA00023015"/>
    </source>
</evidence>
<dbReference type="InterPro" id="IPR036390">
    <property type="entry name" value="WH_DNA-bd_sf"/>
</dbReference>
<dbReference type="PRINTS" id="PR00778">
    <property type="entry name" value="HTHARSR"/>
</dbReference>
<feature type="domain" description="HTH arsR-type" evidence="4">
    <location>
        <begin position="1"/>
        <end position="95"/>
    </location>
</feature>
<dbReference type="RefSeq" id="WP_167186818.1">
    <property type="nucleotide sequence ID" value="NZ_JAAONZ010000008.1"/>
</dbReference>
<keyword evidence="3" id="KW-0804">Transcription</keyword>
<evidence type="ECO:0000256" key="3">
    <source>
        <dbReference type="ARBA" id="ARBA00023163"/>
    </source>
</evidence>
<dbReference type="PANTHER" id="PTHR43132">
    <property type="entry name" value="ARSENICAL RESISTANCE OPERON REPRESSOR ARSR-RELATED"/>
    <property type="match status" value="1"/>
</dbReference>
<comment type="caution">
    <text evidence="5">The sequence shown here is derived from an EMBL/GenBank/DDBJ whole genome shotgun (WGS) entry which is preliminary data.</text>
</comment>
<dbReference type="EMBL" id="JAAONZ010000008">
    <property type="protein sequence ID" value="NHO66282.1"/>
    <property type="molecule type" value="Genomic_DNA"/>
</dbReference>
<dbReference type="SUPFAM" id="SSF46785">
    <property type="entry name" value="Winged helix' DNA-binding domain"/>
    <property type="match status" value="1"/>
</dbReference>
<dbReference type="InterPro" id="IPR001845">
    <property type="entry name" value="HTH_ArsR_DNA-bd_dom"/>
</dbReference>
<keyword evidence="6" id="KW-1185">Reference proteome</keyword>
<dbReference type="GO" id="GO:0003700">
    <property type="term" value="F:DNA-binding transcription factor activity"/>
    <property type="evidence" value="ECO:0007669"/>
    <property type="project" value="InterPro"/>
</dbReference>
<dbReference type="Gene3D" id="1.10.10.10">
    <property type="entry name" value="Winged helix-like DNA-binding domain superfamily/Winged helix DNA-binding domain"/>
    <property type="match status" value="1"/>
</dbReference>
<dbReference type="PROSITE" id="PS00846">
    <property type="entry name" value="HTH_ARSR_1"/>
    <property type="match status" value="1"/>
</dbReference>
<reference evidence="5" key="1">
    <citation type="submission" date="2020-03" db="EMBL/GenBank/DDBJ databases">
        <authorList>
            <person name="Guo F."/>
        </authorList>
    </citation>
    <scope>NUCLEOTIDE SEQUENCE</scope>
    <source>
        <strain evidence="5">JCM 30134</strain>
    </source>
</reference>
<gene>
    <name evidence="5" type="ORF">G8770_12075</name>
</gene>
<dbReference type="SMART" id="SM00418">
    <property type="entry name" value="HTH_ARSR"/>
    <property type="match status" value="1"/>
</dbReference>
<dbReference type="InterPro" id="IPR051011">
    <property type="entry name" value="Metal_resp_trans_reg"/>
</dbReference>
<dbReference type="CDD" id="cd00090">
    <property type="entry name" value="HTH_ARSR"/>
    <property type="match status" value="1"/>
</dbReference>
<protein>
    <submittedName>
        <fullName evidence="5">Metalloregulator ArsR/SmtB family transcription factor</fullName>
    </submittedName>
</protein>
<evidence type="ECO:0000313" key="5">
    <source>
        <dbReference type="EMBL" id="NHO66282.1"/>
    </source>
</evidence>
<dbReference type="Proteomes" id="UP000787472">
    <property type="component" value="Unassembled WGS sequence"/>
</dbReference>
<dbReference type="PANTHER" id="PTHR43132:SF2">
    <property type="entry name" value="ARSENICAL RESISTANCE OPERON REPRESSOR ARSR-RELATED"/>
    <property type="match status" value="1"/>
</dbReference>